<gene>
    <name evidence="7" type="ORF">GGR21_003644</name>
</gene>
<dbReference type="SUPFAM" id="SSF50182">
    <property type="entry name" value="Sm-like ribonucleoproteins"/>
    <property type="match status" value="1"/>
</dbReference>
<dbReference type="Gene3D" id="2.30.30.60">
    <property type="match status" value="1"/>
</dbReference>
<accession>A0A840D0B5</accession>
<evidence type="ECO:0000313" key="8">
    <source>
        <dbReference type="Proteomes" id="UP000555103"/>
    </source>
</evidence>
<keyword evidence="2 5" id="KW-0812">Transmembrane</keyword>
<dbReference type="InterPro" id="IPR006685">
    <property type="entry name" value="MscS_channel_2nd"/>
</dbReference>
<organism evidence="7 8">
    <name type="scientific">Dysgonomonas hofstadii</name>
    <dbReference type="NCBI Taxonomy" id="637886"/>
    <lineage>
        <taxon>Bacteria</taxon>
        <taxon>Pseudomonadati</taxon>
        <taxon>Bacteroidota</taxon>
        <taxon>Bacteroidia</taxon>
        <taxon>Bacteroidales</taxon>
        <taxon>Dysgonomonadaceae</taxon>
        <taxon>Dysgonomonas</taxon>
    </lineage>
</organism>
<feature type="transmembrane region" description="Helical" evidence="5">
    <location>
        <begin position="46"/>
        <end position="68"/>
    </location>
</feature>
<dbReference type="EMBL" id="JACIEP010000016">
    <property type="protein sequence ID" value="MBB4037723.1"/>
    <property type="molecule type" value="Genomic_DNA"/>
</dbReference>
<evidence type="ECO:0000256" key="2">
    <source>
        <dbReference type="ARBA" id="ARBA00022692"/>
    </source>
</evidence>
<evidence type="ECO:0000256" key="4">
    <source>
        <dbReference type="ARBA" id="ARBA00023136"/>
    </source>
</evidence>
<feature type="domain" description="Mechanosensitive ion channel MscS" evidence="6">
    <location>
        <begin position="94"/>
        <end position="159"/>
    </location>
</feature>
<evidence type="ECO:0000259" key="6">
    <source>
        <dbReference type="Pfam" id="PF00924"/>
    </source>
</evidence>
<dbReference type="InterPro" id="IPR010920">
    <property type="entry name" value="LSM_dom_sf"/>
</dbReference>
<evidence type="ECO:0000313" key="7">
    <source>
        <dbReference type="EMBL" id="MBB4037723.1"/>
    </source>
</evidence>
<dbReference type="InterPro" id="IPR045275">
    <property type="entry name" value="MscS_archaea/bacteria_type"/>
</dbReference>
<name>A0A840D0B5_9BACT</name>
<dbReference type="InterPro" id="IPR023408">
    <property type="entry name" value="MscS_beta-dom_sf"/>
</dbReference>
<dbReference type="GO" id="GO:0016020">
    <property type="term" value="C:membrane"/>
    <property type="evidence" value="ECO:0007669"/>
    <property type="project" value="UniProtKB-SubCell"/>
</dbReference>
<comment type="caution">
    <text evidence="7">The sequence shown here is derived from an EMBL/GenBank/DDBJ whole genome shotgun (WGS) entry which is preliminary data.</text>
</comment>
<sequence>MEFFLPQIVATVITVISIPLSKYILRKIIEKYNSVTLKSEVRTTHVVRVINILINITAITILAIIWGVRPHNMLLAMSSVFAVIGVAFFAQWSILSNVTAGMIIYFTTPFRIGDHIHILDKDLPINATIENILTFYTYLRTEEDELIVIPNSLFLQKMVSMGKEKEKEQ</sequence>
<dbReference type="PANTHER" id="PTHR30221:SF8">
    <property type="entry name" value="SMALL-CONDUCTANCE MECHANOSENSITIVE CHANNEL"/>
    <property type="match status" value="1"/>
</dbReference>
<evidence type="ECO:0000256" key="5">
    <source>
        <dbReference type="SAM" id="Phobius"/>
    </source>
</evidence>
<dbReference type="GO" id="GO:0008381">
    <property type="term" value="F:mechanosensitive monoatomic ion channel activity"/>
    <property type="evidence" value="ECO:0007669"/>
    <property type="project" value="InterPro"/>
</dbReference>
<dbReference type="RefSeq" id="WP_183308551.1">
    <property type="nucleotide sequence ID" value="NZ_JACIEP010000016.1"/>
</dbReference>
<keyword evidence="4 5" id="KW-0472">Membrane</keyword>
<evidence type="ECO:0000256" key="3">
    <source>
        <dbReference type="ARBA" id="ARBA00022989"/>
    </source>
</evidence>
<proteinExistence type="predicted"/>
<feature type="transmembrane region" description="Helical" evidence="5">
    <location>
        <begin position="6"/>
        <end position="25"/>
    </location>
</feature>
<dbReference type="PANTHER" id="PTHR30221">
    <property type="entry name" value="SMALL-CONDUCTANCE MECHANOSENSITIVE CHANNEL"/>
    <property type="match status" value="1"/>
</dbReference>
<keyword evidence="3 5" id="KW-1133">Transmembrane helix</keyword>
<dbReference type="AlphaFoldDB" id="A0A840D0B5"/>
<comment type="subcellular location">
    <subcellularLocation>
        <location evidence="1">Membrane</location>
    </subcellularLocation>
</comment>
<protein>
    <submittedName>
        <fullName evidence="7">Small-conductance mechanosensitive channel</fullName>
    </submittedName>
</protein>
<reference evidence="7 8" key="1">
    <citation type="submission" date="2020-08" db="EMBL/GenBank/DDBJ databases">
        <title>Genomic Encyclopedia of Type Strains, Phase IV (KMG-IV): sequencing the most valuable type-strain genomes for metagenomic binning, comparative biology and taxonomic classification.</title>
        <authorList>
            <person name="Goeker M."/>
        </authorList>
    </citation>
    <scope>NUCLEOTIDE SEQUENCE [LARGE SCALE GENOMIC DNA]</scope>
    <source>
        <strain evidence="7 8">DSM 104969</strain>
    </source>
</reference>
<evidence type="ECO:0000256" key="1">
    <source>
        <dbReference type="ARBA" id="ARBA00004370"/>
    </source>
</evidence>
<dbReference type="Proteomes" id="UP000555103">
    <property type="component" value="Unassembled WGS sequence"/>
</dbReference>
<keyword evidence="8" id="KW-1185">Reference proteome</keyword>
<dbReference type="Pfam" id="PF00924">
    <property type="entry name" value="MS_channel_2nd"/>
    <property type="match status" value="1"/>
</dbReference>
<feature type="transmembrane region" description="Helical" evidence="5">
    <location>
        <begin position="74"/>
        <end position="95"/>
    </location>
</feature>